<keyword evidence="1 3" id="KW-0560">Oxidoreductase</keyword>
<evidence type="ECO:0000313" key="3">
    <source>
        <dbReference type="EMBL" id="MFD1326350.1"/>
    </source>
</evidence>
<dbReference type="PANTHER" id="PTHR13847">
    <property type="entry name" value="SARCOSINE DEHYDROGENASE-RELATED"/>
    <property type="match status" value="1"/>
</dbReference>
<evidence type="ECO:0000259" key="2">
    <source>
        <dbReference type="Pfam" id="PF01266"/>
    </source>
</evidence>
<dbReference type="PRINTS" id="PR00419">
    <property type="entry name" value="ADXRDTASE"/>
</dbReference>
<gene>
    <name evidence="3" type="ORF">ACFQ33_00350</name>
</gene>
<evidence type="ECO:0000313" key="4">
    <source>
        <dbReference type="Proteomes" id="UP001597173"/>
    </source>
</evidence>
<evidence type="ECO:0000256" key="1">
    <source>
        <dbReference type="ARBA" id="ARBA00023002"/>
    </source>
</evidence>
<keyword evidence="4" id="KW-1185">Reference proteome</keyword>
<dbReference type="EC" id="1.-.-.-" evidence="3"/>
<protein>
    <submittedName>
        <fullName evidence="3">NAD(P)/FAD-dependent oxidoreductase</fullName>
        <ecNumber evidence="3">1.-.-.-</ecNumber>
    </submittedName>
</protein>
<dbReference type="Gene3D" id="3.50.50.60">
    <property type="entry name" value="FAD/NAD(P)-binding domain"/>
    <property type="match status" value="1"/>
</dbReference>
<proteinExistence type="predicted"/>
<dbReference type="Pfam" id="PF01266">
    <property type="entry name" value="DAO"/>
    <property type="match status" value="1"/>
</dbReference>
<organism evidence="3 4">
    <name type="scientific">Mycoplana ramosa</name>
    <name type="common">Mycoplana bullata</name>
    <dbReference type="NCBI Taxonomy" id="40837"/>
    <lineage>
        <taxon>Bacteria</taxon>
        <taxon>Pseudomonadati</taxon>
        <taxon>Pseudomonadota</taxon>
        <taxon>Alphaproteobacteria</taxon>
        <taxon>Hyphomicrobiales</taxon>
        <taxon>Rhizobiaceae</taxon>
        <taxon>Mycoplana</taxon>
    </lineage>
</organism>
<dbReference type="GO" id="GO:0016491">
    <property type="term" value="F:oxidoreductase activity"/>
    <property type="evidence" value="ECO:0007669"/>
    <property type="project" value="UniProtKB-KW"/>
</dbReference>
<dbReference type="SUPFAM" id="SSF51905">
    <property type="entry name" value="FAD/NAD(P)-binding domain"/>
    <property type="match status" value="1"/>
</dbReference>
<dbReference type="EMBL" id="JBHTNF010000001">
    <property type="protein sequence ID" value="MFD1326350.1"/>
    <property type="molecule type" value="Genomic_DNA"/>
</dbReference>
<dbReference type="Gene3D" id="3.30.9.10">
    <property type="entry name" value="D-Amino Acid Oxidase, subunit A, domain 2"/>
    <property type="match status" value="1"/>
</dbReference>
<dbReference type="RefSeq" id="WP_374839707.1">
    <property type="nucleotide sequence ID" value="NZ_JBHEEW010000010.1"/>
</dbReference>
<dbReference type="InterPro" id="IPR036188">
    <property type="entry name" value="FAD/NAD-bd_sf"/>
</dbReference>
<dbReference type="InterPro" id="IPR006076">
    <property type="entry name" value="FAD-dep_OxRdtase"/>
</dbReference>
<name>A0ABW3YPY1_MYCRA</name>
<feature type="domain" description="FAD dependent oxidoreductase" evidence="2">
    <location>
        <begin position="31"/>
        <end position="383"/>
    </location>
</feature>
<comment type="caution">
    <text evidence="3">The sequence shown here is derived from an EMBL/GenBank/DDBJ whole genome shotgun (WGS) entry which is preliminary data.</text>
</comment>
<dbReference type="Proteomes" id="UP001597173">
    <property type="component" value="Unassembled WGS sequence"/>
</dbReference>
<dbReference type="PANTHER" id="PTHR13847:SF281">
    <property type="entry name" value="FAD DEPENDENT OXIDOREDUCTASE DOMAIN-CONTAINING PROTEIN"/>
    <property type="match status" value="1"/>
</dbReference>
<sequence length="448" mass="49646">MSGARHKDTPYWWEAAPPRSVKSREIEPHCDVAIVGAGYAGLCAALHLARAGRKVQVFERERLGFGASSRNGGFTSGNIRPDEKALVRKFGAERAAKIAAEGHDARRFMIDFLANEGIDADFQLVGRFYGAMTDAEYDVMARSAEALQRQTGIESYAVPASEVHRHIATDLYAGGSVRMDIGGLHPAKFHAELVRLALAEGVLIHAECRVKKIDQGTGQHTVITERGSTRARDVLVCTNGYTDHSDRWLRQRLVPLRSRIIATEDLGQERVRSLVPGLKMLTDTRAMTYYFRPSPDGRRILFGGRDTTSGDDSARATEANYAEMRRVFPQLDGVGISHSWFGYVAMNWDMVPRIFQRGAVHYATGFCGSGMVWAPWLGLKVAQKILDLPASESAFDFRPPRLVPTWRGKAWFMPVVFAGLARRDRKVAAIASKEQAARRAESPRGTTL</sequence>
<accession>A0ABW3YPY1</accession>
<reference evidence="4" key="1">
    <citation type="journal article" date="2019" name="Int. J. Syst. Evol. Microbiol.">
        <title>The Global Catalogue of Microorganisms (GCM) 10K type strain sequencing project: providing services to taxonomists for standard genome sequencing and annotation.</title>
        <authorList>
            <consortium name="The Broad Institute Genomics Platform"/>
            <consortium name="The Broad Institute Genome Sequencing Center for Infectious Disease"/>
            <person name="Wu L."/>
            <person name="Ma J."/>
        </authorList>
    </citation>
    <scope>NUCLEOTIDE SEQUENCE [LARGE SCALE GENOMIC DNA]</scope>
    <source>
        <strain evidence="4">CCUG 55609</strain>
    </source>
</reference>